<dbReference type="Proteomes" id="UP000789706">
    <property type="component" value="Unassembled WGS sequence"/>
</dbReference>
<evidence type="ECO:0000313" key="3">
    <source>
        <dbReference type="Proteomes" id="UP000789706"/>
    </source>
</evidence>
<protein>
    <submittedName>
        <fullName evidence="2">5569_t:CDS:1</fullName>
    </submittedName>
</protein>
<sequence>QSMRDICEEVADLSKSFCAQKVQIISDVIKKFKKSNSDFPPSERDWIIRKMMISYIQQKYKKTLDVPPNIENGLDNIENVKNSLELNNKRNEDNNENENNSGNN</sequence>
<dbReference type="AlphaFoldDB" id="A0A9N9E7T0"/>
<dbReference type="EMBL" id="CAJVPK010009258">
    <property type="protein sequence ID" value="CAG8665928.1"/>
    <property type="molecule type" value="Genomic_DNA"/>
</dbReference>
<feature type="non-terminal residue" evidence="2">
    <location>
        <position position="104"/>
    </location>
</feature>
<comment type="caution">
    <text evidence="2">The sequence shown here is derived from an EMBL/GenBank/DDBJ whole genome shotgun (WGS) entry which is preliminary data.</text>
</comment>
<dbReference type="OrthoDB" id="2409836at2759"/>
<evidence type="ECO:0000256" key="1">
    <source>
        <dbReference type="SAM" id="MobiDB-lite"/>
    </source>
</evidence>
<gene>
    <name evidence="2" type="ORF">DEBURN_LOCUS11924</name>
</gene>
<proteinExistence type="predicted"/>
<feature type="region of interest" description="Disordered" evidence="1">
    <location>
        <begin position="82"/>
        <end position="104"/>
    </location>
</feature>
<accession>A0A9N9E7T0</accession>
<name>A0A9N9E7T0_9GLOM</name>
<evidence type="ECO:0000313" key="2">
    <source>
        <dbReference type="EMBL" id="CAG8665928.1"/>
    </source>
</evidence>
<organism evidence="2 3">
    <name type="scientific">Diversispora eburnea</name>
    <dbReference type="NCBI Taxonomy" id="1213867"/>
    <lineage>
        <taxon>Eukaryota</taxon>
        <taxon>Fungi</taxon>
        <taxon>Fungi incertae sedis</taxon>
        <taxon>Mucoromycota</taxon>
        <taxon>Glomeromycotina</taxon>
        <taxon>Glomeromycetes</taxon>
        <taxon>Diversisporales</taxon>
        <taxon>Diversisporaceae</taxon>
        <taxon>Diversispora</taxon>
    </lineage>
</organism>
<keyword evidence="3" id="KW-1185">Reference proteome</keyword>
<reference evidence="2" key="1">
    <citation type="submission" date="2021-06" db="EMBL/GenBank/DDBJ databases">
        <authorList>
            <person name="Kallberg Y."/>
            <person name="Tangrot J."/>
            <person name="Rosling A."/>
        </authorList>
    </citation>
    <scope>NUCLEOTIDE SEQUENCE</scope>
    <source>
        <strain evidence="2">AZ414A</strain>
    </source>
</reference>
<feature type="non-terminal residue" evidence="2">
    <location>
        <position position="1"/>
    </location>
</feature>